<feature type="coiled-coil region" evidence="1">
    <location>
        <begin position="82"/>
        <end position="109"/>
    </location>
</feature>
<evidence type="ECO:0000313" key="2">
    <source>
        <dbReference type="EMBL" id="CAI2767149.1"/>
    </source>
</evidence>
<accession>A0A9W4XEG5</accession>
<gene>
    <name evidence="2" type="ORF">TRV642_2263</name>
</gene>
<proteinExistence type="predicted"/>
<evidence type="ECO:0000256" key="1">
    <source>
        <dbReference type="SAM" id="Coils"/>
    </source>
</evidence>
<dbReference type="RefSeq" id="WP_263363008.1">
    <property type="nucleotide sequence ID" value="NZ_OX336425.1"/>
</dbReference>
<evidence type="ECO:0000313" key="3">
    <source>
        <dbReference type="Proteomes" id="UP001152749"/>
    </source>
</evidence>
<name>A0A9W4XEG5_9FLAO</name>
<keyword evidence="1" id="KW-0175">Coiled coil</keyword>
<dbReference type="EMBL" id="OX336425">
    <property type="protein sequence ID" value="CAI2767149.1"/>
    <property type="molecule type" value="Genomic_DNA"/>
</dbReference>
<dbReference type="Proteomes" id="UP001152749">
    <property type="component" value="Chromosome"/>
</dbReference>
<reference evidence="2" key="1">
    <citation type="submission" date="2022-09" db="EMBL/GenBank/DDBJ databases">
        <authorList>
            <person name="Duchaud E."/>
        </authorList>
    </citation>
    <scope>NUCLEOTIDE SEQUENCE</scope>
    <source>
        <strain evidence="2">TRV642</strain>
    </source>
</reference>
<protein>
    <recommendedName>
        <fullName evidence="4">DUF600 domain-containing protein</fullName>
    </recommendedName>
</protein>
<evidence type="ECO:0008006" key="4">
    <source>
        <dbReference type="Google" id="ProtNLM"/>
    </source>
</evidence>
<organism evidence="2 3">
    <name type="scientific">Flavobacterium collinsii</name>
    <dbReference type="NCBI Taxonomy" id="1114861"/>
    <lineage>
        <taxon>Bacteria</taxon>
        <taxon>Pseudomonadati</taxon>
        <taxon>Bacteroidota</taxon>
        <taxon>Flavobacteriia</taxon>
        <taxon>Flavobacteriales</taxon>
        <taxon>Flavobacteriaceae</taxon>
        <taxon>Flavobacterium</taxon>
    </lineage>
</organism>
<dbReference type="AlphaFoldDB" id="A0A9W4XEG5"/>
<dbReference type="KEGG" id="fcs:TRV642_2263"/>
<sequence length="154" mass="18037">MGKIFEDYLSKFQEDIISIALDYVDGKVDGIFIYGACENGTSLFDVFYKINGKIIEKEKLNDALDYDYKIYDTSYERQSALLNHGLNSLDNLEEKCDEFNREMPTEMRLYYDAKNNRLQAKYRYDYIFSDDNDLLPGDVFHAWFDSVSKGESDI</sequence>